<dbReference type="SMART" id="SM00093">
    <property type="entry name" value="SERPIN"/>
    <property type="match status" value="1"/>
</dbReference>
<evidence type="ECO:0000256" key="1">
    <source>
        <dbReference type="ARBA" id="ARBA00004613"/>
    </source>
</evidence>
<keyword evidence="7" id="KW-0722">Serine protease inhibitor</keyword>
<comment type="subcellular location">
    <subcellularLocation>
        <location evidence="1">Secreted</location>
    </subcellularLocation>
</comment>
<evidence type="ECO:0000256" key="12">
    <source>
        <dbReference type="ARBA" id="ARBA00069137"/>
    </source>
</evidence>
<dbReference type="PANTHER" id="PTHR11461">
    <property type="entry name" value="SERINE PROTEASE INHIBITOR, SERPIN"/>
    <property type="match status" value="1"/>
</dbReference>
<evidence type="ECO:0000256" key="11">
    <source>
        <dbReference type="ARBA" id="ARBA00063039"/>
    </source>
</evidence>
<evidence type="ECO:0000256" key="17">
    <source>
        <dbReference type="RuleBase" id="RU000411"/>
    </source>
</evidence>
<dbReference type="PANTHER" id="PTHR11461:SF159">
    <property type="entry name" value="PLASMA PROTEASE C1 INHIBITOR"/>
    <property type="match status" value="1"/>
</dbReference>
<keyword evidence="5" id="KW-0356">Hemostasis</keyword>
<evidence type="ECO:0000259" key="20">
    <source>
        <dbReference type="SMART" id="SM00093"/>
    </source>
</evidence>
<evidence type="ECO:0000256" key="7">
    <source>
        <dbReference type="ARBA" id="ARBA00022900"/>
    </source>
</evidence>
<feature type="compositionally biased region" description="Pro residues" evidence="18">
    <location>
        <begin position="109"/>
        <end position="120"/>
    </location>
</feature>
<evidence type="ECO:0000256" key="8">
    <source>
        <dbReference type="ARBA" id="ARBA00023084"/>
    </source>
</evidence>
<dbReference type="InterPro" id="IPR036186">
    <property type="entry name" value="Serpin_sf"/>
</dbReference>
<feature type="compositionally biased region" description="Low complexity" evidence="18">
    <location>
        <begin position="23"/>
        <end position="39"/>
    </location>
</feature>
<evidence type="ECO:0000256" key="14">
    <source>
        <dbReference type="ARBA" id="ARBA00077728"/>
    </source>
</evidence>
<dbReference type="AlphaFoldDB" id="A0A8C2UZ67"/>
<dbReference type="Pfam" id="PF00079">
    <property type="entry name" value="Serpin"/>
    <property type="match status" value="1"/>
</dbReference>
<evidence type="ECO:0000256" key="2">
    <source>
        <dbReference type="ARBA" id="ARBA00009500"/>
    </source>
</evidence>
<feature type="compositionally biased region" description="Low complexity" evidence="18">
    <location>
        <begin position="61"/>
        <end position="74"/>
    </location>
</feature>
<keyword evidence="3" id="KW-0964">Secreted</keyword>
<feature type="region of interest" description="Disordered" evidence="18">
    <location>
        <begin position="23"/>
        <end position="120"/>
    </location>
</feature>
<dbReference type="InterPro" id="IPR023796">
    <property type="entry name" value="Serpin_dom"/>
</dbReference>
<evidence type="ECO:0000256" key="16">
    <source>
        <dbReference type="ARBA" id="ARBA00093406"/>
    </source>
</evidence>
<name>A0A8C2UZ67_CHILA</name>
<evidence type="ECO:0000313" key="22">
    <source>
        <dbReference type="Proteomes" id="UP000694398"/>
    </source>
</evidence>
<dbReference type="GO" id="GO:0007596">
    <property type="term" value="P:blood coagulation"/>
    <property type="evidence" value="ECO:0007669"/>
    <property type="project" value="UniProtKB-KW"/>
</dbReference>
<proteinExistence type="inferred from homology"/>
<keyword evidence="6 19" id="KW-0732">Signal</keyword>
<evidence type="ECO:0000256" key="6">
    <source>
        <dbReference type="ARBA" id="ARBA00022729"/>
    </source>
</evidence>
<dbReference type="GO" id="GO:0042730">
    <property type="term" value="P:fibrinolysis"/>
    <property type="evidence" value="ECO:0007669"/>
    <property type="project" value="UniProtKB-KW"/>
</dbReference>
<feature type="chain" id="PRO_5034374483" description="Plasma protease C1 inhibitor" evidence="19">
    <location>
        <begin position="26"/>
        <end position="493"/>
    </location>
</feature>
<evidence type="ECO:0000256" key="5">
    <source>
        <dbReference type="ARBA" id="ARBA00022696"/>
    </source>
</evidence>
<dbReference type="SUPFAM" id="SSF56574">
    <property type="entry name" value="Serpins"/>
    <property type="match status" value="1"/>
</dbReference>
<feature type="compositionally biased region" description="Basic and acidic residues" evidence="18">
    <location>
        <begin position="75"/>
        <end position="87"/>
    </location>
</feature>
<feature type="signal peptide" evidence="19">
    <location>
        <begin position="1"/>
        <end position="25"/>
    </location>
</feature>
<organism evidence="21 22">
    <name type="scientific">Chinchilla lanigera</name>
    <name type="common">Long-tailed chinchilla</name>
    <name type="synonym">Chinchilla villidera</name>
    <dbReference type="NCBI Taxonomy" id="34839"/>
    <lineage>
        <taxon>Eukaryota</taxon>
        <taxon>Metazoa</taxon>
        <taxon>Chordata</taxon>
        <taxon>Craniata</taxon>
        <taxon>Vertebrata</taxon>
        <taxon>Euteleostomi</taxon>
        <taxon>Mammalia</taxon>
        <taxon>Eutheria</taxon>
        <taxon>Euarchontoglires</taxon>
        <taxon>Glires</taxon>
        <taxon>Rodentia</taxon>
        <taxon>Hystricomorpha</taxon>
        <taxon>Chinchillidae</taxon>
        <taxon>Chinchilla</taxon>
    </lineage>
</organism>
<dbReference type="Gene3D" id="2.30.39.10">
    <property type="entry name" value="Alpha-1-antitrypsin, domain 1"/>
    <property type="match status" value="1"/>
</dbReference>
<evidence type="ECO:0000256" key="3">
    <source>
        <dbReference type="ARBA" id="ARBA00022525"/>
    </source>
</evidence>
<reference evidence="21" key="1">
    <citation type="submission" date="2025-08" db="UniProtKB">
        <authorList>
            <consortium name="Ensembl"/>
        </authorList>
    </citation>
    <scope>IDENTIFICATION</scope>
</reference>
<evidence type="ECO:0000256" key="4">
    <source>
        <dbReference type="ARBA" id="ARBA00022690"/>
    </source>
</evidence>
<dbReference type="InterPro" id="IPR042178">
    <property type="entry name" value="Serpin_sf_1"/>
</dbReference>
<sequence>MWPRRTPRAPSLLLLLLLLSPAADGTSSSAPAPSSEAAPQQDGGGADVPEAVLARGSERSSTLPATTLVTTTDDSPTRAHTELRTEPSARPPSEQPAEPSTRVLTEAPTPAPTEPLCPPPVAPCSDAATHAAEAILGDALTDFALKLYHAFAATKSSETNVAFSPFSIAGLLTQVLLGASDSTKSNLEGVLSYPQDFSCVHQALQAFVSKGVTSVSQIFHSPDLPIKDSFLNASQRLYGSRPQALSNDSAADLELINSWVAENTRHKVSRLLDSLPPDVRLVLLNAVHLSAKWKQPFNPKKKKESFHVGNTVIQVPMMWSRKHPVAHFLDHNLRAKVGQLQLSHNLSFVILVPQNLGQPLEELERRLSATLLRAIMKKLEMSKFQPTYLIMPRVKVTSTQDLLPIMEKLEFFDFTYDLNLCGLTEDQDVQVSEMRHHTVLELTEAGVEAAAVSAISVARNLLTFEVQQPFVFLLWDQDHKFPVFMGRVYDPTA</sequence>
<evidence type="ECO:0000256" key="15">
    <source>
        <dbReference type="ARBA" id="ARBA00079336"/>
    </source>
</evidence>
<evidence type="ECO:0000256" key="19">
    <source>
        <dbReference type="SAM" id="SignalP"/>
    </source>
</evidence>
<dbReference type="GeneTree" id="ENSGT00940000159681"/>
<dbReference type="Gene3D" id="3.30.497.10">
    <property type="entry name" value="Antithrombin, subunit I, domain 2"/>
    <property type="match status" value="1"/>
</dbReference>
<keyword evidence="4" id="KW-0646">Protease inhibitor</keyword>
<keyword evidence="9" id="KW-0325">Glycoprotein</keyword>
<evidence type="ECO:0000256" key="13">
    <source>
        <dbReference type="ARBA" id="ARBA00076459"/>
    </source>
</evidence>
<evidence type="ECO:0000256" key="10">
    <source>
        <dbReference type="ARBA" id="ARBA00023281"/>
    </source>
</evidence>
<evidence type="ECO:0000313" key="21">
    <source>
        <dbReference type="Ensembl" id="ENSCLAP00000005440.1"/>
    </source>
</evidence>
<comment type="subunit">
    <text evidence="11">Interacts with MASP1.</text>
</comment>
<keyword evidence="22" id="KW-1185">Reference proteome</keyword>
<feature type="domain" description="Serpin" evidence="20">
    <location>
        <begin position="145"/>
        <end position="491"/>
    </location>
</feature>
<dbReference type="InterPro" id="IPR023795">
    <property type="entry name" value="Serpin_CS"/>
</dbReference>
<dbReference type="GO" id="GO:0005615">
    <property type="term" value="C:extracellular space"/>
    <property type="evidence" value="ECO:0007669"/>
    <property type="project" value="Ensembl"/>
</dbReference>
<accession>A0A8C2UZ67</accession>
<dbReference type="InterPro" id="IPR000215">
    <property type="entry name" value="Serpin_fam"/>
</dbReference>
<dbReference type="InterPro" id="IPR042185">
    <property type="entry name" value="Serpin_sf_2"/>
</dbReference>
<evidence type="ECO:0000256" key="9">
    <source>
        <dbReference type="ARBA" id="ARBA00023180"/>
    </source>
</evidence>
<dbReference type="FunFam" id="3.30.497.10:FF:000013">
    <property type="entry name" value="Serpin family G member 1"/>
    <property type="match status" value="1"/>
</dbReference>
<evidence type="ECO:0000256" key="18">
    <source>
        <dbReference type="SAM" id="MobiDB-lite"/>
    </source>
</evidence>
<keyword evidence="10" id="KW-0280">Fibrinolysis</keyword>
<reference evidence="21" key="2">
    <citation type="submission" date="2025-09" db="UniProtKB">
        <authorList>
            <consortium name="Ensembl"/>
        </authorList>
    </citation>
    <scope>IDENTIFICATION</scope>
</reference>
<dbReference type="Proteomes" id="UP000694398">
    <property type="component" value="Unassembled WGS sequence"/>
</dbReference>
<dbReference type="OMA" id="FELSSCT"/>
<dbReference type="GO" id="GO:0004867">
    <property type="term" value="F:serine-type endopeptidase inhibitor activity"/>
    <property type="evidence" value="ECO:0007669"/>
    <property type="project" value="UniProtKB-KW"/>
</dbReference>
<keyword evidence="8" id="KW-0094">Blood coagulation</keyword>
<protein>
    <recommendedName>
        <fullName evidence="12">Plasma protease C1 inhibitor</fullName>
    </recommendedName>
    <alternativeName>
        <fullName evidence="13">C1 esterase inhibitor</fullName>
    </alternativeName>
    <alternativeName>
        <fullName evidence="14">C1-inhibiting factor</fullName>
    </alternativeName>
    <alternativeName>
        <fullName evidence="15">Serpin G1</fullName>
    </alternativeName>
</protein>
<dbReference type="PROSITE" id="PS00284">
    <property type="entry name" value="SERPIN"/>
    <property type="match status" value="1"/>
</dbReference>
<gene>
    <name evidence="21" type="primary">SERPING1</name>
</gene>
<comment type="similarity">
    <text evidence="2 17">Belongs to the serpin family.</text>
</comment>
<comment type="function">
    <text evidence="16">Serine protease inhibitor, which acrs as a regulator of the classical complement pathway. Forms a proteolytically inactive stoichiometric complex with the C1r or C1s proteases. May also regulate blood coagulation, fibrinolysis and the generation of kinins. Very efficient inhibitor of FXIIa. Inhibits chymotrypsin and kallikrein.</text>
</comment>
<dbReference type="Ensembl" id="ENSCLAT00000005537.1">
    <property type="protein sequence ID" value="ENSCLAP00000005440.1"/>
    <property type="gene ID" value="ENSCLAG00000003856.1"/>
</dbReference>
<dbReference type="GO" id="GO:0001869">
    <property type="term" value="P:negative regulation of complement activation, lectin pathway"/>
    <property type="evidence" value="ECO:0007669"/>
    <property type="project" value="Ensembl"/>
</dbReference>